<dbReference type="Gene3D" id="2.60.40.2970">
    <property type="match status" value="1"/>
</dbReference>
<dbReference type="EMBL" id="JAGPYM010000005">
    <property type="protein sequence ID" value="KAH6894465.1"/>
    <property type="molecule type" value="Genomic_DNA"/>
</dbReference>
<keyword evidence="9 13" id="KW-0482">Metalloprotease</keyword>
<comment type="catalytic activity">
    <reaction evidence="1 13">
        <text>Preferential cleavage of bonds with hydrophobic residues in P1'. Also 3-Asn-|-Gln-4 and 8-Gly-|-Ser-9 bonds in insulin B chain.</text>
        <dbReference type="EC" id="3.4.24.39"/>
    </reaction>
</comment>
<dbReference type="GO" id="GO:0046872">
    <property type="term" value="F:metal ion binding"/>
    <property type="evidence" value="ECO:0007669"/>
    <property type="project" value="UniProtKB-KW"/>
</dbReference>
<dbReference type="PRINTS" id="PR00768">
    <property type="entry name" value="DEUTEROLYSIN"/>
</dbReference>
<reference evidence="15 16" key="1">
    <citation type="journal article" date="2021" name="Nat. Commun.">
        <title>Genetic determinants of endophytism in the Arabidopsis root mycobiome.</title>
        <authorList>
            <person name="Mesny F."/>
            <person name="Miyauchi S."/>
            <person name="Thiergart T."/>
            <person name="Pickel B."/>
            <person name="Atanasova L."/>
            <person name="Karlsson M."/>
            <person name="Huettel B."/>
            <person name="Barry K.W."/>
            <person name="Haridas S."/>
            <person name="Chen C."/>
            <person name="Bauer D."/>
            <person name="Andreopoulos W."/>
            <person name="Pangilinan J."/>
            <person name="LaButti K."/>
            <person name="Riley R."/>
            <person name="Lipzen A."/>
            <person name="Clum A."/>
            <person name="Drula E."/>
            <person name="Henrissat B."/>
            <person name="Kohler A."/>
            <person name="Grigoriev I.V."/>
            <person name="Martin F.M."/>
            <person name="Hacquard S."/>
        </authorList>
    </citation>
    <scope>NUCLEOTIDE SEQUENCE [LARGE SCALE GENOMIC DNA]</scope>
    <source>
        <strain evidence="15 16">MPI-CAGE-CH-0241</strain>
    </source>
</reference>
<comment type="similarity">
    <text evidence="2 13">Belongs to the peptidase M35 family.</text>
</comment>
<dbReference type="PANTHER" id="PTHR37016">
    <property type="match status" value="1"/>
</dbReference>
<dbReference type="GO" id="GO:0004222">
    <property type="term" value="F:metalloendopeptidase activity"/>
    <property type="evidence" value="ECO:0007669"/>
    <property type="project" value="InterPro"/>
</dbReference>
<accession>A0A9P8WA64</accession>
<dbReference type="InterPro" id="IPR001384">
    <property type="entry name" value="Peptidase_M35"/>
</dbReference>
<evidence type="ECO:0000256" key="3">
    <source>
        <dbReference type="ARBA" id="ARBA00022670"/>
    </source>
</evidence>
<dbReference type="Proteomes" id="UP000777438">
    <property type="component" value="Unassembled WGS sequence"/>
</dbReference>
<dbReference type="AlphaFoldDB" id="A0A9P8WA64"/>
<keyword evidence="7 13" id="KW-0378">Hydrolase</keyword>
<sequence length="348" mass="36527">MKLLAGLALASLAAAAPMVEKRASSGLDVSLQMDGNSKVKAVITNNGNKNLKVLKSGTFLDSSAVEKAEVYSGNQSVAFDGVRVSIHTDYLTDSAFQAIPAGESIEVEFDVAEMHDLSISGTYSILTSGALSYAEENSTTLIGSVPFSSNKLEAVIDGAEAYSVRTAFQKRSIVQPDCTGDRLTTITNALARSNSLATAAHQAAQSGADAKMIEYFKSASADTRSTVAGVYGRIATETGSTTGGNAKFYCSDPYGACSDGVLAYTVPGLSYMAYCDLFFTALPATTSTCHAQEQGTTVLHESTHLTQIKGTLDYGGYGYDFLRSLTAEQNINHADTYALFANAIGLGC</sequence>
<gene>
    <name evidence="15" type="ORF">B0T10DRAFT_252496</name>
</gene>
<feature type="active site" evidence="11">
    <location>
        <position position="301"/>
    </location>
</feature>
<evidence type="ECO:0000256" key="6">
    <source>
        <dbReference type="ARBA" id="ARBA00022729"/>
    </source>
</evidence>
<dbReference type="SUPFAM" id="SSF55486">
    <property type="entry name" value="Metalloproteases ('zincins'), catalytic domain"/>
    <property type="match status" value="1"/>
</dbReference>
<evidence type="ECO:0000256" key="7">
    <source>
        <dbReference type="ARBA" id="ARBA00022801"/>
    </source>
</evidence>
<comment type="subcellular location">
    <subcellularLocation>
        <location evidence="13">Secreted</location>
    </subcellularLocation>
</comment>
<organism evidence="15 16">
    <name type="scientific">Thelonectria olida</name>
    <dbReference type="NCBI Taxonomy" id="1576542"/>
    <lineage>
        <taxon>Eukaryota</taxon>
        <taxon>Fungi</taxon>
        <taxon>Dikarya</taxon>
        <taxon>Ascomycota</taxon>
        <taxon>Pezizomycotina</taxon>
        <taxon>Sordariomycetes</taxon>
        <taxon>Hypocreomycetidae</taxon>
        <taxon>Hypocreales</taxon>
        <taxon>Nectriaceae</taxon>
        <taxon>Thelonectria</taxon>
    </lineage>
</organism>
<keyword evidence="13" id="KW-0964">Secreted</keyword>
<evidence type="ECO:0000256" key="9">
    <source>
        <dbReference type="ARBA" id="ARBA00023049"/>
    </source>
</evidence>
<keyword evidence="5 12" id="KW-0479">Metal-binding</keyword>
<feature type="binding site" evidence="12">
    <location>
        <position position="313"/>
    </location>
    <ligand>
        <name>Zn(2+)</name>
        <dbReference type="ChEBI" id="CHEBI:29105"/>
        <note>catalytic</note>
    </ligand>
</feature>
<dbReference type="CDD" id="cd11008">
    <property type="entry name" value="M35_deuterolysin_like"/>
    <property type="match status" value="1"/>
</dbReference>
<evidence type="ECO:0000256" key="10">
    <source>
        <dbReference type="ARBA" id="ARBA00023145"/>
    </source>
</evidence>
<keyword evidence="10" id="KW-0865">Zymogen</keyword>
<dbReference type="InterPro" id="IPR050414">
    <property type="entry name" value="Fungal_M35_metalloproteases"/>
</dbReference>
<comment type="function">
    <text evidence="13">Secreted metalloproteinase that allows assimilation of proteinaceous substrates. Shows high activities on basic nuclear substrates such as histone and protamine.</text>
</comment>
<dbReference type="PANTHER" id="PTHR37016:SF2">
    <property type="entry name" value="NEUTRAL PROTEASE 2 HOMOLOG SNOG_02177"/>
    <property type="match status" value="1"/>
</dbReference>
<evidence type="ECO:0000256" key="2">
    <source>
        <dbReference type="ARBA" id="ARBA00010279"/>
    </source>
</evidence>
<keyword evidence="6 14" id="KW-0732">Signal</keyword>
<keyword evidence="8 12" id="KW-0862">Zinc</keyword>
<dbReference type="EC" id="3.4.24.39" evidence="13"/>
<evidence type="ECO:0000256" key="4">
    <source>
        <dbReference type="ARBA" id="ARBA00022685"/>
    </source>
</evidence>
<dbReference type="GO" id="GO:0006508">
    <property type="term" value="P:proteolysis"/>
    <property type="evidence" value="ECO:0007669"/>
    <property type="project" value="UniProtKB-KW"/>
</dbReference>
<evidence type="ECO:0000256" key="11">
    <source>
        <dbReference type="PIRSR" id="PIRSR601384-1"/>
    </source>
</evidence>
<evidence type="ECO:0000256" key="14">
    <source>
        <dbReference type="SAM" id="SignalP"/>
    </source>
</evidence>
<name>A0A9P8WA64_9HYPO</name>
<dbReference type="Gene3D" id="3.40.390.10">
    <property type="entry name" value="Collagenase (Catalytic Domain)"/>
    <property type="match status" value="1"/>
</dbReference>
<feature type="signal peptide" evidence="14">
    <location>
        <begin position="1"/>
        <end position="15"/>
    </location>
</feature>
<evidence type="ECO:0000256" key="13">
    <source>
        <dbReference type="RuleBase" id="RU361126"/>
    </source>
</evidence>
<evidence type="ECO:0000256" key="5">
    <source>
        <dbReference type="ARBA" id="ARBA00022723"/>
    </source>
</evidence>
<evidence type="ECO:0000256" key="1">
    <source>
        <dbReference type="ARBA" id="ARBA00001187"/>
    </source>
</evidence>
<comment type="cofactor">
    <cofactor evidence="12 13">
        <name>Zn(2+)</name>
        <dbReference type="ChEBI" id="CHEBI:29105"/>
    </cofactor>
    <text evidence="12 13">Binds 1 zinc ion per subunit.</text>
</comment>
<dbReference type="OrthoDB" id="412874at2759"/>
<comment type="caution">
    <text evidence="15">The sequence shown here is derived from an EMBL/GenBank/DDBJ whole genome shotgun (WGS) entry which is preliminary data.</text>
</comment>
<evidence type="ECO:0000256" key="12">
    <source>
        <dbReference type="PIRSR" id="PIRSR601384-2"/>
    </source>
</evidence>
<dbReference type="Pfam" id="PF02102">
    <property type="entry name" value="Peptidase_M35"/>
    <property type="match status" value="1"/>
</dbReference>
<evidence type="ECO:0000313" key="15">
    <source>
        <dbReference type="EMBL" id="KAH6894465.1"/>
    </source>
</evidence>
<dbReference type="GO" id="GO:0005576">
    <property type="term" value="C:extracellular region"/>
    <property type="evidence" value="ECO:0007669"/>
    <property type="project" value="UniProtKB-SubCell"/>
</dbReference>
<dbReference type="InterPro" id="IPR024079">
    <property type="entry name" value="MetalloPept_cat_dom_sf"/>
</dbReference>
<feature type="binding site" evidence="12">
    <location>
        <position position="304"/>
    </location>
    <ligand>
        <name>Zn(2+)</name>
        <dbReference type="ChEBI" id="CHEBI:29105"/>
        <note>catalytic</note>
    </ligand>
</feature>
<feature type="binding site" evidence="12">
    <location>
        <position position="300"/>
    </location>
    <ligand>
        <name>Zn(2+)</name>
        <dbReference type="ChEBI" id="CHEBI:29105"/>
        <note>catalytic</note>
    </ligand>
</feature>
<keyword evidence="16" id="KW-1185">Reference proteome</keyword>
<evidence type="ECO:0000313" key="16">
    <source>
        <dbReference type="Proteomes" id="UP000777438"/>
    </source>
</evidence>
<keyword evidence="4 13" id="KW-0165">Cleavage on pair of basic residues</keyword>
<keyword evidence="3 13" id="KW-0645">Protease</keyword>
<evidence type="ECO:0000256" key="8">
    <source>
        <dbReference type="ARBA" id="ARBA00022833"/>
    </source>
</evidence>
<protein>
    <recommendedName>
        <fullName evidence="13">Neutral protease 2</fullName>
        <ecNumber evidence="13">3.4.24.39</ecNumber>
    </recommendedName>
    <alternativeName>
        <fullName evidence="13">Deuterolysin</fullName>
    </alternativeName>
</protein>
<proteinExistence type="inferred from homology"/>
<feature type="chain" id="PRO_5040453397" description="Neutral protease 2" evidence="14">
    <location>
        <begin position="16"/>
        <end position="348"/>
    </location>
</feature>